<keyword evidence="5 16" id="KW-0548">Nucleotidyltransferase</keyword>
<keyword evidence="13 16" id="KW-0234">DNA repair</keyword>
<comment type="catalytic activity">
    <reaction evidence="14 16">
        <text>DNA(n) + a 2'-deoxyribonucleoside 5'-triphosphate = DNA(n+1) + diphosphate</text>
        <dbReference type="Rhea" id="RHEA:22508"/>
        <dbReference type="Rhea" id="RHEA-COMP:17339"/>
        <dbReference type="Rhea" id="RHEA-COMP:17340"/>
        <dbReference type="ChEBI" id="CHEBI:33019"/>
        <dbReference type="ChEBI" id="CHEBI:61560"/>
        <dbReference type="ChEBI" id="CHEBI:173112"/>
        <dbReference type="EC" id="2.7.7.7"/>
    </reaction>
</comment>
<reference evidence="21" key="1">
    <citation type="journal article" date="2019" name="Int. J. Syst. Evol. Microbiol.">
        <title>The Global Catalogue of Microorganisms (GCM) 10K type strain sequencing project: providing services to taxonomists for standard genome sequencing and annotation.</title>
        <authorList>
            <consortium name="The Broad Institute Genomics Platform"/>
            <consortium name="The Broad Institute Genome Sequencing Center for Infectious Disease"/>
            <person name="Wu L."/>
            <person name="Ma J."/>
        </authorList>
    </citation>
    <scope>NUCLEOTIDE SEQUENCE [LARGE SCALE GENOMIC DNA]</scope>
    <source>
        <strain evidence="21">CCUG 60527</strain>
    </source>
</reference>
<dbReference type="PROSITE" id="PS00447">
    <property type="entry name" value="DNA_POLYMERASE_A"/>
    <property type="match status" value="1"/>
</dbReference>
<keyword evidence="11 16" id="KW-0239">DNA-directed DNA polymerase</keyword>
<evidence type="ECO:0000259" key="17">
    <source>
        <dbReference type="SMART" id="SM00474"/>
    </source>
</evidence>
<name>A0ABW3JQ16_9FLAO</name>
<dbReference type="PANTHER" id="PTHR10133:SF27">
    <property type="entry name" value="DNA POLYMERASE NU"/>
    <property type="match status" value="1"/>
</dbReference>
<dbReference type="InterPro" id="IPR002298">
    <property type="entry name" value="DNA_polymerase_A"/>
</dbReference>
<sequence length="939" mass="106083">MSNKKRLFLLDAYALIFRGYYAFIKNPRINSKGLDTSAIMGFTNSLLDVIKREKPDYLAVCFDKGGSAERNDLFPEYKSNRQETPEAIKIAVPYIEQILEAMNIPAIVKEGFEADDIIGTLAKKAEKEGLETYMVTPDKDFAQLVSDNIFMYRPPRMGNGYEKWGVEEVKAKFGVERPEQVIDFLGMMGDSVDNIPGLPGVGEKTAKKFLAAYGSMEGLFENIDELKGKMKEKVASNQELGLLSKKLATIMLDVPVELEQDKLIFEQPNIEKTKEIFTELEFRRLTENFLKTFAGPDETTLNTTAKSTTKTTKEGQFDLFATPGSGNAVHTDIEGFKTIKNTAHFYQLVNTALARKKLIQKLLQQTSVCFDTETTGLKALEVELIGIAFSWENNKGYYVSFPENQNETKEILEEFRPFFESETIKKIGHNIKYDIKVLSNYNMPVAGNLFDTMIAHYLINPDMRHNMDVLAETYLNYQPVPITDLIGKKGKNQLSMRVVDLAKQTEYAVEDADITFQLKQHFEQELEASNLTKLFKEVETPLVAVLTAMEIEGINLDTSFLKKLSEELTNDIATLEKNIFEQAGEEFNIASPKQLGPILFEKLKLVDKPKKTKTGQYSTAEDVLSYLANDHKIVADILEYRQYKKLQSTYVDALPNEINSKTGRIHTVYAQAVAATGRLSSNNPNLQNIPIRTKRGQEVRKAFIPKDTNYVLLAADYSQIELRIIAALSNEETMIQDFIDGKDIHASTAAKVFNVSIGDITREQRSNAKTVNFGIIYGVSAFGLSNQTNLTRSESKELIDAYYKTYPKLKNYMAKQVDFAREHGYVETILGRKRYLKDINSRNAIVRGAAERNAVNAPIQGSAADIIKLAMINIQNRFKQENFKSKMLLQVHDELVFDAHKDELDIIKPIIQSEMENAFTMSVPLSVEIGLGNNWLEAH</sequence>
<keyword evidence="8 16" id="KW-0227">DNA damage</keyword>
<keyword evidence="10 16" id="KW-0269">Exonuclease</keyword>
<evidence type="ECO:0000256" key="16">
    <source>
        <dbReference type="RuleBase" id="RU004460"/>
    </source>
</evidence>
<feature type="domain" description="DNA-directed DNA polymerase family A palm" evidence="19">
    <location>
        <begin position="696"/>
        <end position="903"/>
    </location>
</feature>
<dbReference type="InterPro" id="IPR029060">
    <property type="entry name" value="PIN-like_dom_sf"/>
</dbReference>
<dbReference type="InterPro" id="IPR001098">
    <property type="entry name" value="DNA-dir_DNA_pol_A_palm_dom"/>
</dbReference>
<evidence type="ECO:0000256" key="1">
    <source>
        <dbReference type="ARBA" id="ARBA00007705"/>
    </source>
</evidence>
<dbReference type="Pfam" id="PF00476">
    <property type="entry name" value="DNA_pol_A"/>
    <property type="match status" value="1"/>
</dbReference>
<dbReference type="SMART" id="SM00482">
    <property type="entry name" value="POLAc"/>
    <property type="match status" value="1"/>
</dbReference>
<dbReference type="CDD" id="cd06139">
    <property type="entry name" value="DNA_polA_I_Ecoli_like_exo"/>
    <property type="match status" value="1"/>
</dbReference>
<dbReference type="Pfam" id="PF02739">
    <property type="entry name" value="5_3_exonuc_N"/>
    <property type="match status" value="1"/>
</dbReference>
<evidence type="ECO:0000259" key="18">
    <source>
        <dbReference type="SMART" id="SM00475"/>
    </source>
</evidence>
<evidence type="ECO:0000256" key="5">
    <source>
        <dbReference type="ARBA" id="ARBA00022695"/>
    </source>
</evidence>
<dbReference type="Gene3D" id="3.40.50.1010">
    <property type="entry name" value="5'-nuclease"/>
    <property type="match status" value="1"/>
</dbReference>
<dbReference type="Gene3D" id="3.30.70.370">
    <property type="match status" value="1"/>
</dbReference>
<feature type="domain" description="3'-5' exonuclease" evidence="17">
    <location>
        <begin position="346"/>
        <end position="527"/>
    </location>
</feature>
<keyword evidence="9 16" id="KW-0378">Hydrolase</keyword>
<dbReference type="InterPro" id="IPR002421">
    <property type="entry name" value="5-3_exonuclease"/>
</dbReference>
<dbReference type="Pfam" id="PF01612">
    <property type="entry name" value="DNA_pol_A_exo1"/>
    <property type="match status" value="1"/>
</dbReference>
<dbReference type="PANTHER" id="PTHR10133">
    <property type="entry name" value="DNA POLYMERASE I"/>
    <property type="match status" value="1"/>
</dbReference>
<dbReference type="EC" id="2.7.7.7" evidence="2 15"/>
<dbReference type="InterPro" id="IPR012337">
    <property type="entry name" value="RNaseH-like_sf"/>
</dbReference>
<dbReference type="SUPFAM" id="SSF53098">
    <property type="entry name" value="Ribonuclease H-like"/>
    <property type="match status" value="1"/>
</dbReference>
<dbReference type="InterPro" id="IPR019760">
    <property type="entry name" value="DNA-dir_DNA_pol_A_CS"/>
</dbReference>
<dbReference type="InterPro" id="IPR002562">
    <property type="entry name" value="3'-5'_exonuclease_dom"/>
</dbReference>
<dbReference type="InterPro" id="IPR018320">
    <property type="entry name" value="DNA_polymerase_1"/>
</dbReference>
<comment type="function">
    <text evidence="16">In addition to polymerase activity, this DNA polymerase exhibits 3'-5' and 5'-3' exonuclease activity.</text>
</comment>
<dbReference type="InterPro" id="IPR043502">
    <property type="entry name" value="DNA/RNA_pol_sf"/>
</dbReference>
<dbReference type="CDD" id="cd09859">
    <property type="entry name" value="PIN_53EXO"/>
    <property type="match status" value="1"/>
</dbReference>
<dbReference type="NCBIfam" id="NF004397">
    <property type="entry name" value="PRK05755.1"/>
    <property type="match status" value="1"/>
</dbReference>
<evidence type="ECO:0000259" key="19">
    <source>
        <dbReference type="SMART" id="SM00482"/>
    </source>
</evidence>
<dbReference type="InterPro" id="IPR036279">
    <property type="entry name" value="5-3_exonuclease_C_sf"/>
</dbReference>
<evidence type="ECO:0000256" key="3">
    <source>
        <dbReference type="ARBA" id="ARBA00020311"/>
    </source>
</evidence>
<proteinExistence type="inferred from homology"/>
<dbReference type="PRINTS" id="PR00868">
    <property type="entry name" value="DNAPOLI"/>
</dbReference>
<keyword evidence="12 16" id="KW-0238">DNA-binding</keyword>
<dbReference type="InterPro" id="IPR036397">
    <property type="entry name" value="RNaseH_sf"/>
</dbReference>
<dbReference type="EMBL" id="JBHTJR010000028">
    <property type="protein sequence ID" value="MFD0992588.1"/>
    <property type="molecule type" value="Genomic_DNA"/>
</dbReference>
<evidence type="ECO:0000256" key="15">
    <source>
        <dbReference type="NCBIfam" id="TIGR00593"/>
    </source>
</evidence>
<dbReference type="Proteomes" id="UP001597062">
    <property type="component" value="Unassembled WGS sequence"/>
</dbReference>
<evidence type="ECO:0000256" key="7">
    <source>
        <dbReference type="ARBA" id="ARBA00022722"/>
    </source>
</evidence>
<dbReference type="SUPFAM" id="SSF47807">
    <property type="entry name" value="5' to 3' exonuclease, C-terminal subdomain"/>
    <property type="match status" value="1"/>
</dbReference>
<dbReference type="SMART" id="SM00279">
    <property type="entry name" value="HhH2"/>
    <property type="match status" value="1"/>
</dbReference>
<keyword evidence="4 16" id="KW-0808">Transferase</keyword>
<keyword evidence="6 16" id="KW-0235">DNA replication</keyword>
<evidence type="ECO:0000256" key="9">
    <source>
        <dbReference type="ARBA" id="ARBA00022801"/>
    </source>
</evidence>
<evidence type="ECO:0000256" key="12">
    <source>
        <dbReference type="ARBA" id="ARBA00023125"/>
    </source>
</evidence>
<evidence type="ECO:0000313" key="20">
    <source>
        <dbReference type="EMBL" id="MFD0992588.1"/>
    </source>
</evidence>
<evidence type="ECO:0000256" key="8">
    <source>
        <dbReference type="ARBA" id="ARBA00022763"/>
    </source>
</evidence>
<dbReference type="InterPro" id="IPR020046">
    <property type="entry name" value="5-3_exonucl_a-hlix_arch_N"/>
</dbReference>
<dbReference type="GO" id="GO:0003887">
    <property type="term" value="F:DNA-directed DNA polymerase activity"/>
    <property type="evidence" value="ECO:0007669"/>
    <property type="project" value="UniProtKB-EC"/>
</dbReference>
<gene>
    <name evidence="16 20" type="primary">polA</name>
    <name evidence="20" type="ORF">ACFQ1U_05180</name>
</gene>
<dbReference type="Pfam" id="PF01367">
    <property type="entry name" value="5_3_exonuc"/>
    <property type="match status" value="1"/>
</dbReference>
<feature type="domain" description="5'-3' exonuclease" evidence="18">
    <location>
        <begin position="5"/>
        <end position="264"/>
    </location>
</feature>
<evidence type="ECO:0000313" key="21">
    <source>
        <dbReference type="Proteomes" id="UP001597062"/>
    </source>
</evidence>
<dbReference type="SUPFAM" id="SSF88723">
    <property type="entry name" value="PIN domain-like"/>
    <property type="match status" value="1"/>
</dbReference>
<dbReference type="SMART" id="SM00475">
    <property type="entry name" value="53EXOc"/>
    <property type="match status" value="1"/>
</dbReference>
<protein>
    <recommendedName>
        <fullName evidence="3 15">DNA polymerase I</fullName>
        <ecNumber evidence="2 15">2.7.7.7</ecNumber>
    </recommendedName>
</protein>
<evidence type="ECO:0000256" key="6">
    <source>
        <dbReference type="ARBA" id="ARBA00022705"/>
    </source>
</evidence>
<keyword evidence="21" id="KW-1185">Reference proteome</keyword>
<evidence type="ECO:0000256" key="4">
    <source>
        <dbReference type="ARBA" id="ARBA00022679"/>
    </source>
</evidence>
<keyword evidence="7" id="KW-0540">Nuclease</keyword>
<accession>A0ABW3JQ16</accession>
<evidence type="ECO:0000256" key="13">
    <source>
        <dbReference type="ARBA" id="ARBA00023204"/>
    </source>
</evidence>
<comment type="caution">
    <text evidence="20">The sequence shown here is derived from an EMBL/GenBank/DDBJ whole genome shotgun (WGS) entry which is preliminary data.</text>
</comment>
<dbReference type="Gene3D" id="1.10.150.20">
    <property type="entry name" value="5' to 3' exonuclease, C-terminal subdomain"/>
    <property type="match status" value="2"/>
</dbReference>
<evidence type="ECO:0000256" key="10">
    <source>
        <dbReference type="ARBA" id="ARBA00022839"/>
    </source>
</evidence>
<dbReference type="SUPFAM" id="SSF56672">
    <property type="entry name" value="DNA/RNA polymerases"/>
    <property type="match status" value="1"/>
</dbReference>
<comment type="similarity">
    <text evidence="1 16">Belongs to the DNA polymerase type-A family.</text>
</comment>
<dbReference type="CDD" id="cd08637">
    <property type="entry name" value="DNA_pol_A_pol_I_C"/>
    <property type="match status" value="1"/>
</dbReference>
<evidence type="ECO:0000256" key="2">
    <source>
        <dbReference type="ARBA" id="ARBA00012417"/>
    </source>
</evidence>
<evidence type="ECO:0000256" key="11">
    <source>
        <dbReference type="ARBA" id="ARBA00022932"/>
    </source>
</evidence>
<dbReference type="Gene3D" id="1.20.1060.10">
    <property type="entry name" value="Taq DNA Polymerase, Chain T, domain 4"/>
    <property type="match status" value="1"/>
</dbReference>
<dbReference type="SMART" id="SM00474">
    <property type="entry name" value="35EXOc"/>
    <property type="match status" value="1"/>
</dbReference>
<dbReference type="InterPro" id="IPR020045">
    <property type="entry name" value="DNA_polI_H3TH"/>
</dbReference>
<dbReference type="NCBIfam" id="TIGR00593">
    <property type="entry name" value="pola"/>
    <property type="match status" value="1"/>
</dbReference>
<evidence type="ECO:0000256" key="14">
    <source>
        <dbReference type="ARBA" id="ARBA00049244"/>
    </source>
</evidence>
<dbReference type="Gene3D" id="3.30.420.10">
    <property type="entry name" value="Ribonuclease H-like superfamily/Ribonuclease H"/>
    <property type="match status" value="1"/>
</dbReference>
<dbReference type="CDD" id="cd09898">
    <property type="entry name" value="H3TH_53EXO"/>
    <property type="match status" value="1"/>
</dbReference>
<organism evidence="20 21">
    <name type="scientific">Tenacibaculum geojense</name>
    <dbReference type="NCBI Taxonomy" id="915352"/>
    <lineage>
        <taxon>Bacteria</taxon>
        <taxon>Pseudomonadati</taxon>
        <taxon>Bacteroidota</taxon>
        <taxon>Flavobacteriia</taxon>
        <taxon>Flavobacteriales</taxon>
        <taxon>Flavobacteriaceae</taxon>
        <taxon>Tenacibaculum</taxon>
    </lineage>
</organism>
<dbReference type="RefSeq" id="WP_386106028.1">
    <property type="nucleotide sequence ID" value="NZ_JBHTJR010000028.1"/>
</dbReference>
<dbReference type="InterPro" id="IPR008918">
    <property type="entry name" value="HhH2"/>
</dbReference>